<reference evidence="1 2" key="1">
    <citation type="journal article" date="2021" name="Nat. Commun.">
        <title>Genetic determinants of endophytism in the Arabidopsis root mycobiome.</title>
        <authorList>
            <person name="Mesny F."/>
            <person name="Miyauchi S."/>
            <person name="Thiergart T."/>
            <person name="Pickel B."/>
            <person name="Atanasova L."/>
            <person name="Karlsson M."/>
            <person name="Huettel B."/>
            <person name="Barry K.W."/>
            <person name="Haridas S."/>
            <person name="Chen C."/>
            <person name="Bauer D."/>
            <person name="Andreopoulos W."/>
            <person name="Pangilinan J."/>
            <person name="LaButti K."/>
            <person name="Riley R."/>
            <person name="Lipzen A."/>
            <person name="Clum A."/>
            <person name="Drula E."/>
            <person name="Henrissat B."/>
            <person name="Kohler A."/>
            <person name="Grigoriev I.V."/>
            <person name="Martin F.M."/>
            <person name="Hacquard S."/>
        </authorList>
    </citation>
    <scope>NUCLEOTIDE SEQUENCE [LARGE SCALE GENOMIC DNA]</scope>
    <source>
        <strain evidence="1 2">MPI-SDFR-AT-0079</strain>
    </source>
</reference>
<name>A0ACB7PN49_9PEZI</name>
<organism evidence="1 2">
    <name type="scientific">Chaetomium tenue</name>
    <dbReference type="NCBI Taxonomy" id="1854479"/>
    <lineage>
        <taxon>Eukaryota</taxon>
        <taxon>Fungi</taxon>
        <taxon>Dikarya</taxon>
        <taxon>Ascomycota</taxon>
        <taxon>Pezizomycotina</taxon>
        <taxon>Sordariomycetes</taxon>
        <taxon>Sordariomycetidae</taxon>
        <taxon>Sordariales</taxon>
        <taxon>Chaetomiaceae</taxon>
        <taxon>Chaetomium</taxon>
    </lineage>
</organism>
<keyword evidence="2" id="KW-1185">Reference proteome</keyword>
<protein>
    <submittedName>
        <fullName evidence="1">Uncharacterized protein</fullName>
    </submittedName>
</protein>
<dbReference type="Proteomes" id="UP000724584">
    <property type="component" value="Unassembled WGS sequence"/>
</dbReference>
<proteinExistence type="predicted"/>
<comment type="caution">
    <text evidence="1">The sequence shown here is derived from an EMBL/GenBank/DDBJ whole genome shotgun (WGS) entry which is preliminary data.</text>
</comment>
<sequence length="256" mass="26992">MGSSHSQPTPLTLPPSLTNNHTLPTRISAAYQKSWRKITLLLSDASDPANTPTYTLTLNQGWYGSMTMRAGPDVSGPPLATAHHAGRMRQDFSVGLPALGKGGVQRAEVLRYVVGWRHETYWFAMAVGGDGGGVERFEWRRSRGGEVKGVKRGSGWGWKLVRMGAGAGAGEEDGGHGHGGDEGANGLTSDGKEVVAVWANPGTLSFSKVGQFEFRGSGATGELGTLWSIMVVMSCMCIWQKSMQSAVTAGVVAGAA</sequence>
<accession>A0ACB7PN49</accession>
<evidence type="ECO:0000313" key="1">
    <source>
        <dbReference type="EMBL" id="KAH6649408.1"/>
    </source>
</evidence>
<evidence type="ECO:0000313" key="2">
    <source>
        <dbReference type="Proteomes" id="UP000724584"/>
    </source>
</evidence>
<dbReference type="EMBL" id="JAGIZQ010000001">
    <property type="protein sequence ID" value="KAH6649408.1"/>
    <property type="molecule type" value="Genomic_DNA"/>
</dbReference>
<gene>
    <name evidence="1" type="ORF">F5144DRAFT_4788</name>
</gene>